<evidence type="ECO:0000256" key="5">
    <source>
        <dbReference type="ARBA" id="ARBA00023136"/>
    </source>
</evidence>
<evidence type="ECO:0000256" key="4">
    <source>
        <dbReference type="ARBA" id="ARBA00022729"/>
    </source>
</evidence>
<evidence type="ECO:0000256" key="8">
    <source>
        <dbReference type="ARBA" id="ARBA00023288"/>
    </source>
</evidence>
<dbReference type="InterPro" id="IPR003245">
    <property type="entry name" value="Phytocyanin_dom"/>
</dbReference>
<dbReference type="PANTHER" id="PTHR33021">
    <property type="entry name" value="BLUE COPPER PROTEIN"/>
    <property type="match status" value="1"/>
</dbReference>
<comment type="subcellular location">
    <subcellularLocation>
        <location evidence="1">Cell membrane</location>
        <topology evidence="1">Lipid-anchor</topology>
        <topology evidence="1">GPI-anchor</topology>
    </subcellularLocation>
</comment>
<dbReference type="InterPro" id="IPR041846">
    <property type="entry name" value="ENL_dom"/>
</dbReference>
<feature type="compositionally biased region" description="Pro residues" evidence="10">
    <location>
        <begin position="143"/>
        <end position="187"/>
    </location>
</feature>
<protein>
    <recommendedName>
        <fullName evidence="11">Phytocyanin domain-containing protein</fullName>
    </recommendedName>
</protein>
<keyword evidence="7" id="KW-0325">Glycoprotein</keyword>
<dbReference type="FunFam" id="2.60.40.420:FF:000010">
    <property type="entry name" value="Early nodulin-like protein 1"/>
    <property type="match status" value="1"/>
</dbReference>
<name>A0AAF0WM02_DAUCS</name>
<evidence type="ECO:0000256" key="6">
    <source>
        <dbReference type="ARBA" id="ARBA00023157"/>
    </source>
</evidence>
<dbReference type="Gene3D" id="2.60.40.420">
    <property type="entry name" value="Cupredoxins - blue copper proteins"/>
    <property type="match status" value="1"/>
</dbReference>
<gene>
    <name evidence="12" type="ORF">DCAR_0311324</name>
</gene>
<keyword evidence="2" id="KW-1003">Cell membrane</keyword>
<proteinExistence type="inferred from homology"/>
<feature type="region of interest" description="Disordered" evidence="10">
    <location>
        <begin position="140"/>
        <end position="209"/>
    </location>
</feature>
<dbReference type="AlphaFoldDB" id="A0AAF0WM02"/>
<dbReference type="Pfam" id="PF02298">
    <property type="entry name" value="Cu_bind_like"/>
    <property type="match status" value="1"/>
</dbReference>
<dbReference type="PANTHER" id="PTHR33021:SF253">
    <property type="entry name" value="EARLY NODULIN-LIKE PROTEIN 9"/>
    <property type="match status" value="1"/>
</dbReference>
<evidence type="ECO:0000313" key="12">
    <source>
        <dbReference type="EMBL" id="WOG92067.1"/>
    </source>
</evidence>
<keyword evidence="4" id="KW-0732">Signal</keyword>
<dbReference type="KEGG" id="dcr:108213177"/>
<dbReference type="InterPro" id="IPR039391">
    <property type="entry name" value="Phytocyanin-like"/>
</dbReference>
<accession>A0AAF0WM02</accession>
<keyword evidence="5" id="KW-0472">Membrane</keyword>
<evidence type="ECO:0000256" key="7">
    <source>
        <dbReference type="ARBA" id="ARBA00023180"/>
    </source>
</evidence>
<feature type="domain" description="Phytocyanin" evidence="11">
    <location>
        <begin position="33"/>
        <end position="134"/>
    </location>
</feature>
<dbReference type="CDD" id="cd11019">
    <property type="entry name" value="OsENODL1_like"/>
    <property type="match status" value="1"/>
</dbReference>
<reference evidence="12" key="2">
    <citation type="submission" date="2022-03" db="EMBL/GenBank/DDBJ databases">
        <title>Draft title - Genomic analysis of global carrot germplasm unveils the trajectory of domestication and the origin of high carotenoid orange carrot.</title>
        <authorList>
            <person name="Iorizzo M."/>
            <person name="Ellison S."/>
            <person name="Senalik D."/>
            <person name="Macko-Podgorni A."/>
            <person name="Grzebelus D."/>
            <person name="Bostan H."/>
            <person name="Rolling W."/>
            <person name="Curaba J."/>
            <person name="Simon P."/>
        </authorList>
    </citation>
    <scope>NUCLEOTIDE SEQUENCE</scope>
    <source>
        <tissue evidence="12">Leaf</tissue>
    </source>
</reference>
<keyword evidence="13" id="KW-1185">Reference proteome</keyword>
<sequence length="233" mass="25085">MAIPLFTRIHESKAPYVFGLLGLFFLVQTGNAFEFIVGGANGWAPSASDALNQWAESQRFQIGDSLVFNYAADQDSVLYVTKDDYTNCNTAYPINKFTDGHTVYKFNQSGPHYFISGNEEHCKKNEKLVVIVLADRGSKYGNSPPPLESNPSPPPYSYSPPPVESIPPPTYSNSPPPVESNSSPPPTGEQNPDTPSDTNPPSPHKNGAAALPSITSFLCSTGALLGSSLVLVF</sequence>
<keyword evidence="3" id="KW-0336">GPI-anchor</keyword>
<keyword evidence="8" id="KW-0449">Lipoprotein</keyword>
<dbReference type="GO" id="GO:0005886">
    <property type="term" value="C:plasma membrane"/>
    <property type="evidence" value="ECO:0007669"/>
    <property type="project" value="UniProtKB-SubCell"/>
</dbReference>
<dbReference type="InterPro" id="IPR008972">
    <property type="entry name" value="Cupredoxin"/>
</dbReference>
<dbReference type="PROSITE" id="PS51485">
    <property type="entry name" value="PHYTOCYANIN"/>
    <property type="match status" value="1"/>
</dbReference>
<evidence type="ECO:0000256" key="3">
    <source>
        <dbReference type="ARBA" id="ARBA00022622"/>
    </source>
</evidence>
<dbReference type="SUPFAM" id="SSF49503">
    <property type="entry name" value="Cupredoxins"/>
    <property type="match status" value="1"/>
</dbReference>
<organism evidence="12 13">
    <name type="scientific">Daucus carota subsp. sativus</name>
    <name type="common">Carrot</name>
    <dbReference type="NCBI Taxonomy" id="79200"/>
    <lineage>
        <taxon>Eukaryota</taxon>
        <taxon>Viridiplantae</taxon>
        <taxon>Streptophyta</taxon>
        <taxon>Embryophyta</taxon>
        <taxon>Tracheophyta</taxon>
        <taxon>Spermatophyta</taxon>
        <taxon>Magnoliopsida</taxon>
        <taxon>eudicotyledons</taxon>
        <taxon>Gunneridae</taxon>
        <taxon>Pentapetalae</taxon>
        <taxon>asterids</taxon>
        <taxon>campanulids</taxon>
        <taxon>Apiales</taxon>
        <taxon>Apiaceae</taxon>
        <taxon>Apioideae</taxon>
        <taxon>Scandiceae</taxon>
        <taxon>Daucinae</taxon>
        <taxon>Daucus</taxon>
        <taxon>Daucus sect. Daucus</taxon>
    </lineage>
</organism>
<dbReference type="Proteomes" id="UP000077755">
    <property type="component" value="Chromosome 3"/>
</dbReference>
<evidence type="ECO:0000259" key="11">
    <source>
        <dbReference type="PROSITE" id="PS51485"/>
    </source>
</evidence>
<evidence type="ECO:0000256" key="1">
    <source>
        <dbReference type="ARBA" id="ARBA00004609"/>
    </source>
</evidence>
<dbReference type="EMBL" id="CP093345">
    <property type="protein sequence ID" value="WOG92067.1"/>
    <property type="molecule type" value="Genomic_DNA"/>
</dbReference>
<evidence type="ECO:0000256" key="10">
    <source>
        <dbReference type="SAM" id="MobiDB-lite"/>
    </source>
</evidence>
<keyword evidence="6" id="KW-1015">Disulfide bond</keyword>
<comment type="similarity">
    <text evidence="9">Belongs to the early nodulin-like (ENODL) family.</text>
</comment>
<evidence type="ECO:0000256" key="2">
    <source>
        <dbReference type="ARBA" id="ARBA00022475"/>
    </source>
</evidence>
<dbReference type="GO" id="GO:0098552">
    <property type="term" value="C:side of membrane"/>
    <property type="evidence" value="ECO:0007669"/>
    <property type="project" value="UniProtKB-KW"/>
</dbReference>
<evidence type="ECO:0000256" key="9">
    <source>
        <dbReference type="ARBA" id="ARBA00035011"/>
    </source>
</evidence>
<reference evidence="12" key="1">
    <citation type="journal article" date="2016" name="Nat. Genet.">
        <title>A high-quality carrot genome assembly provides new insights into carotenoid accumulation and asterid genome evolution.</title>
        <authorList>
            <person name="Iorizzo M."/>
            <person name="Ellison S."/>
            <person name="Senalik D."/>
            <person name="Zeng P."/>
            <person name="Satapoomin P."/>
            <person name="Huang J."/>
            <person name="Bowman M."/>
            <person name="Iovene M."/>
            <person name="Sanseverino W."/>
            <person name="Cavagnaro P."/>
            <person name="Yildiz M."/>
            <person name="Macko-Podgorni A."/>
            <person name="Moranska E."/>
            <person name="Grzebelus E."/>
            <person name="Grzebelus D."/>
            <person name="Ashrafi H."/>
            <person name="Zheng Z."/>
            <person name="Cheng S."/>
            <person name="Spooner D."/>
            <person name="Van Deynze A."/>
            <person name="Simon P."/>
        </authorList>
    </citation>
    <scope>NUCLEOTIDE SEQUENCE</scope>
    <source>
        <tissue evidence="12">Leaf</tissue>
    </source>
</reference>
<evidence type="ECO:0000313" key="13">
    <source>
        <dbReference type="Proteomes" id="UP000077755"/>
    </source>
</evidence>
<dbReference type="GO" id="GO:0009055">
    <property type="term" value="F:electron transfer activity"/>
    <property type="evidence" value="ECO:0007669"/>
    <property type="project" value="InterPro"/>
</dbReference>